<evidence type="ECO:0000256" key="1">
    <source>
        <dbReference type="SAM" id="MobiDB-lite"/>
    </source>
</evidence>
<dbReference type="Proteomes" id="UP000321393">
    <property type="component" value="Unassembled WGS sequence"/>
</dbReference>
<dbReference type="EMBL" id="SSTE01021314">
    <property type="protein sequence ID" value="KAA0032604.1"/>
    <property type="molecule type" value="Genomic_DNA"/>
</dbReference>
<proteinExistence type="predicted"/>
<reference evidence="4 5" key="1">
    <citation type="submission" date="2019-08" db="EMBL/GenBank/DDBJ databases">
        <title>Draft genome sequences of two oriental melons (Cucumis melo L. var makuwa).</title>
        <authorList>
            <person name="Kwon S.-Y."/>
        </authorList>
    </citation>
    <scope>NUCLEOTIDE SEQUENCE [LARGE SCALE GENOMIC DNA]</scope>
    <source>
        <strain evidence="5">cv. Chang Bougi</strain>
        <strain evidence="4">cv. SW 3</strain>
        <tissue evidence="2">Leaf</tissue>
    </source>
</reference>
<name>A0A5A7SN57_CUCMM</name>
<dbReference type="Proteomes" id="UP000321947">
    <property type="component" value="Unassembled WGS sequence"/>
</dbReference>
<evidence type="ECO:0000313" key="2">
    <source>
        <dbReference type="EMBL" id="KAA0032604.1"/>
    </source>
</evidence>
<evidence type="ECO:0000313" key="3">
    <source>
        <dbReference type="EMBL" id="TYK20881.1"/>
    </source>
</evidence>
<organism evidence="2 4">
    <name type="scientific">Cucumis melo var. makuwa</name>
    <name type="common">Oriental melon</name>
    <dbReference type="NCBI Taxonomy" id="1194695"/>
    <lineage>
        <taxon>Eukaryota</taxon>
        <taxon>Viridiplantae</taxon>
        <taxon>Streptophyta</taxon>
        <taxon>Embryophyta</taxon>
        <taxon>Tracheophyta</taxon>
        <taxon>Spermatophyta</taxon>
        <taxon>Magnoliopsida</taxon>
        <taxon>eudicotyledons</taxon>
        <taxon>Gunneridae</taxon>
        <taxon>Pentapetalae</taxon>
        <taxon>rosids</taxon>
        <taxon>fabids</taxon>
        <taxon>Cucurbitales</taxon>
        <taxon>Cucurbitaceae</taxon>
        <taxon>Benincaseae</taxon>
        <taxon>Cucumis</taxon>
    </lineage>
</organism>
<comment type="caution">
    <text evidence="2">The sequence shown here is derived from an EMBL/GenBank/DDBJ whole genome shotgun (WGS) entry which is preliminary data.</text>
</comment>
<protein>
    <submittedName>
        <fullName evidence="2">Plant transposase</fullName>
    </submittedName>
</protein>
<feature type="region of interest" description="Disordered" evidence="1">
    <location>
        <begin position="1"/>
        <end position="25"/>
    </location>
</feature>
<gene>
    <name evidence="3" type="ORF">E5676_scaffold284G00120</name>
    <name evidence="2" type="ORF">E6C27_scaffold43053G00760</name>
</gene>
<evidence type="ECO:0000313" key="5">
    <source>
        <dbReference type="Proteomes" id="UP000321947"/>
    </source>
</evidence>
<accession>A0A5A7SN57</accession>
<sequence length="135" mass="15079">MESSAIDIHPKCLSPKPSEKIVEGNPILDSPAARTRLAIRRQATTSNVNGFEEPPLETTTLPNEKSVEDRVVNEEPPFEMMTLPKKTRGPTKMKTIAVEKQSRVDIVFNEYGQPIGDESIGLTSFLGQLVRRLYQ</sequence>
<dbReference type="EMBL" id="SSTD01006073">
    <property type="protein sequence ID" value="TYK20881.1"/>
    <property type="molecule type" value="Genomic_DNA"/>
</dbReference>
<dbReference type="OrthoDB" id="1913335at2759"/>
<evidence type="ECO:0000313" key="4">
    <source>
        <dbReference type="Proteomes" id="UP000321393"/>
    </source>
</evidence>
<dbReference type="AlphaFoldDB" id="A0A5A7SN57"/>